<dbReference type="Gene3D" id="1.10.238.10">
    <property type="entry name" value="EF-hand"/>
    <property type="match status" value="1"/>
</dbReference>
<organism evidence="2 3">
    <name type="scientific">Oxalicibacterium faecigallinarum</name>
    <dbReference type="NCBI Taxonomy" id="573741"/>
    <lineage>
        <taxon>Bacteria</taxon>
        <taxon>Pseudomonadati</taxon>
        <taxon>Pseudomonadota</taxon>
        <taxon>Betaproteobacteria</taxon>
        <taxon>Burkholderiales</taxon>
        <taxon>Oxalobacteraceae</taxon>
        <taxon>Oxalicibacterium</taxon>
    </lineage>
</organism>
<dbReference type="EMBL" id="BMDI01000002">
    <property type="protein sequence ID" value="GGI19880.1"/>
    <property type="molecule type" value="Genomic_DNA"/>
</dbReference>
<keyword evidence="3" id="KW-1185">Reference proteome</keyword>
<evidence type="ECO:0000259" key="1">
    <source>
        <dbReference type="PROSITE" id="PS50222"/>
    </source>
</evidence>
<dbReference type="SUPFAM" id="SSF47473">
    <property type="entry name" value="EF-hand"/>
    <property type="match status" value="1"/>
</dbReference>
<comment type="caution">
    <text evidence="2">The sequence shown here is derived from an EMBL/GenBank/DDBJ whole genome shotgun (WGS) entry which is preliminary data.</text>
</comment>
<reference evidence="3" key="1">
    <citation type="journal article" date="2019" name="Int. J. Syst. Evol. Microbiol.">
        <title>The Global Catalogue of Microorganisms (GCM) 10K type strain sequencing project: providing services to taxonomists for standard genome sequencing and annotation.</title>
        <authorList>
            <consortium name="The Broad Institute Genomics Platform"/>
            <consortium name="The Broad Institute Genome Sequencing Center for Infectious Disease"/>
            <person name="Wu L."/>
            <person name="Ma J."/>
        </authorList>
    </citation>
    <scope>NUCLEOTIDE SEQUENCE [LARGE SCALE GENOMIC DNA]</scope>
    <source>
        <strain evidence="3">CCM 2767</strain>
    </source>
</reference>
<dbReference type="InterPro" id="IPR002048">
    <property type="entry name" value="EF_hand_dom"/>
</dbReference>
<dbReference type="PROSITE" id="PS00018">
    <property type="entry name" value="EF_HAND_1"/>
    <property type="match status" value="1"/>
</dbReference>
<proteinExistence type="predicted"/>
<sequence>MPNLQVSNPVQSITKAEAKHAGITLIVENFDKIDANRDGIVTRAELRSYLLANRRHVPMT</sequence>
<name>A0A8J3AUJ5_9BURK</name>
<accession>A0A8J3AUJ5</accession>
<gene>
    <name evidence="2" type="ORF">GCM10008066_21240</name>
</gene>
<dbReference type="PROSITE" id="PS50222">
    <property type="entry name" value="EF_HAND_2"/>
    <property type="match status" value="1"/>
</dbReference>
<dbReference type="AlphaFoldDB" id="A0A8J3AUJ5"/>
<dbReference type="Proteomes" id="UP000642180">
    <property type="component" value="Unassembled WGS sequence"/>
</dbReference>
<evidence type="ECO:0000313" key="3">
    <source>
        <dbReference type="Proteomes" id="UP000642180"/>
    </source>
</evidence>
<evidence type="ECO:0000313" key="2">
    <source>
        <dbReference type="EMBL" id="GGI19880.1"/>
    </source>
</evidence>
<dbReference type="InterPro" id="IPR018247">
    <property type="entry name" value="EF_Hand_1_Ca_BS"/>
</dbReference>
<feature type="domain" description="EF-hand" evidence="1">
    <location>
        <begin position="21"/>
        <end position="56"/>
    </location>
</feature>
<protein>
    <recommendedName>
        <fullName evidence="1">EF-hand domain-containing protein</fullName>
    </recommendedName>
</protein>
<dbReference type="GO" id="GO:0005509">
    <property type="term" value="F:calcium ion binding"/>
    <property type="evidence" value="ECO:0007669"/>
    <property type="project" value="InterPro"/>
</dbReference>
<dbReference type="InterPro" id="IPR011992">
    <property type="entry name" value="EF-hand-dom_pair"/>
</dbReference>